<dbReference type="OrthoDB" id="8720906at2"/>
<dbReference type="Pfam" id="PF11142">
    <property type="entry name" value="DUF2917"/>
    <property type="match status" value="1"/>
</dbReference>
<dbReference type="EMBL" id="VDUY01000005">
    <property type="protein sequence ID" value="TXL64632.1"/>
    <property type="molecule type" value="Genomic_DNA"/>
</dbReference>
<comment type="caution">
    <text evidence="1">The sequence shown here is derived from an EMBL/GenBank/DDBJ whole genome shotgun (WGS) entry which is preliminary data.</text>
</comment>
<name>A0A5C8NTZ3_9BURK</name>
<keyword evidence="2" id="KW-1185">Reference proteome</keyword>
<sequence length="235" mass="25726">MTDACGAGRYRRPAKAAVPAGLGRPCGWARRWRPATIDASQAPPRSDAMFAQTFPRVLPRLPARQRVRPSERLLARVLARLSGHLLALPRPRAARAMAEDERLLRLAADELASLRIAAVGRIVVLRGRAWVTVDGDPADHFVARGESLALQPGSVARIGGDDPGATLVRFVPARQATRDAPPAWRRGRLDRRLLEASEHMLRDIGAPDRVIEAARAYRSAQGAAGEIARRLEFLR</sequence>
<evidence type="ECO:0000313" key="2">
    <source>
        <dbReference type="Proteomes" id="UP000321548"/>
    </source>
</evidence>
<reference evidence="1 2" key="1">
    <citation type="submission" date="2019-06" db="EMBL/GenBank/DDBJ databases">
        <title>Quisquiliibacterium sp. nov., isolated from a maize field.</title>
        <authorList>
            <person name="Lin S.-Y."/>
            <person name="Tsai C.-F."/>
            <person name="Young C.-C."/>
        </authorList>
    </citation>
    <scope>NUCLEOTIDE SEQUENCE [LARGE SCALE GENOMIC DNA]</scope>
    <source>
        <strain evidence="1 2">CC-CFT501</strain>
    </source>
</reference>
<dbReference type="Proteomes" id="UP000321548">
    <property type="component" value="Unassembled WGS sequence"/>
</dbReference>
<protein>
    <submittedName>
        <fullName evidence="1">DUF2917 domain-containing protein</fullName>
    </submittedName>
</protein>
<dbReference type="AlphaFoldDB" id="A0A5C8NTZ3"/>
<accession>A0A5C8NTZ3</accession>
<proteinExistence type="predicted"/>
<dbReference type="InterPro" id="IPR021317">
    <property type="entry name" value="DUF2917"/>
</dbReference>
<evidence type="ECO:0000313" key="1">
    <source>
        <dbReference type="EMBL" id="TXL64632.1"/>
    </source>
</evidence>
<gene>
    <name evidence="1" type="ORF">FHP08_12845</name>
</gene>
<organism evidence="1 2">
    <name type="scientific">Zeimonas arvi</name>
    <dbReference type="NCBI Taxonomy" id="2498847"/>
    <lineage>
        <taxon>Bacteria</taxon>
        <taxon>Pseudomonadati</taxon>
        <taxon>Pseudomonadota</taxon>
        <taxon>Betaproteobacteria</taxon>
        <taxon>Burkholderiales</taxon>
        <taxon>Burkholderiaceae</taxon>
        <taxon>Zeimonas</taxon>
    </lineage>
</organism>